<keyword evidence="3" id="KW-0472">Membrane</keyword>
<keyword evidence="1" id="KW-0175">Coiled coil</keyword>
<sequence>MANNPQSDQAKREEAKRALGGGAWQKERELEASEIEKRRQLARASMEGYDRRTRREEAAAKARAEAEAKIKLEEEVAAKRVAARKAEEIKRQVEKQAEQAELAAKKRRLEKIHQAKEIITDLRQQTGINISPLRTYQGDLSRAQKDTNTVRQFLQNPKQRVVFQGGRLPNPHKNQWIIAGSFVFIIAGLVAVGLAWYFFNGPGKQVTPAPSLTANSLLPAENEVELYLTDRAPFELRAEVAQLIAASARDFAFAPSGGGPLLAIHPTEALTLNDQGEPESKTEANLNRFLAAMDLALPTEFRIALGDRFMFGVYQAPVPSPFYLFTVRSYERAANELLTDAGRVADTLFSPFANNPDLARRLRDQDFSDQVINNIDARVLLDDHGQPVMIYAFLDHNLLAFASSEATFEKLVGVYRLPLPNR</sequence>
<feature type="compositionally biased region" description="Basic and acidic residues" evidence="2">
    <location>
        <begin position="25"/>
        <end position="35"/>
    </location>
</feature>
<keyword evidence="3" id="KW-1133">Transmembrane helix</keyword>
<accession>A0A1G2QBI8</accession>
<dbReference type="EMBL" id="MHTG01000013">
    <property type="protein sequence ID" value="OHA57469.1"/>
    <property type="molecule type" value="Genomic_DNA"/>
</dbReference>
<evidence type="ECO:0000313" key="4">
    <source>
        <dbReference type="EMBL" id="OHA57469.1"/>
    </source>
</evidence>
<feature type="region of interest" description="Disordered" evidence="2">
    <location>
        <begin position="1"/>
        <end position="35"/>
    </location>
</feature>
<evidence type="ECO:0000256" key="3">
    <source>
        <dbReference type="SAM" id="Phobius"/>
    </source>
</evidence>
<name>A0A1G2QBI8_9BACT</name>
<proteinExistence type="predicted"/>
<keyword evidence="3" id="KW-0812">Transmembrane</keyword>
<dbReference type="Proteomes" id="UP000176494">
    <property type="component" value="Unassembled WGS sequence"/>
</dbReference>
<reference evidence="4 5" key="1">
    <citation type="journal article" date="2016" name="Nat. Commun.">
        <title>Thousands of microbial genomes shed light on interconnected biogeochemical processes in an aquifer system.</title>
        <authorList>
            <person name="Anantharaman K."/>
            <person name="Brown C.T."/>
            <person name="Hug L.A."/>
            <person name="Sharon I."/>
            <person name="Castelle C.J."/>
            <person name="Probst A.J."/>
            <person name="Thomas B.C."/>
            <person name="Singh A."/>
            <person name="Wilkins M.J."/>
            <person name="Karaoz U."/>
            <person name="Brodie E.L."/>
            <person name="Williams K.H."/>
            <person name="Hubbard S.S."/>
            <person name="Banfield J.F."/>
        </authorList>
    </citation>
    <scope>NUCLEOTIDE SEQUENCE [LARGE SCALE GENOMIC DNA]</scope>
</reference>
<evidence type="ECO:0000256" key="1">
    <source>
        <dbReference type="SAM" id="Coils"/>
    </source>
</evidence>
<dbReference type="STRING" id="1802435.A2114_01570"/>
<gene>
    <name evidence="4" type="ORF">A2114_01570</name>
</gene>
<dbReference type="AlphaFoldDB" id="A0A1G2QBI8"/>
<feature type="coiled-coil region" evidence="1">
    <location>
        <begin position="55"/>
        <end position="115"/>
    </location>
</feature>
<protein>
    <submittedName>
        <fullName evidence="4">Uncharacterized protein</fullName>
    </submittedName>
</protein>
<comment type="caution">
    <text evidence="4">The sequence shown here is derived from an EMBL/GenBank/DDBJ whole genome shotgun (WGS) entry which is preliminary data.</text>
</comment>
<evidence type="ECO:0000313" key="5">
    <source>
        <dbReference type="Proteomes" id="UP000176494"/>
    </source>
</evidence>
<evidence type="ECO:0000256" key="2">
    <source>
        <dbReference type="SAM" id="MobiDB-lite"/>
    </source>
</evidence>
<organism evidence="4 5">
    <name type="scientific">Candidatus Vogelbacteria bacterium GWA1_51_14</name>
    <dbReference type="NCBI Taxonomy" id="1802435"/>
    <lineage>
        <taxon>Bacteria</taxon>
        <taxon>Candidatus Vogeliibacteriota</taxon>
    </lineage>
</organism>
<feature type="transmembrane region" description="Helical" evidence="3">
    <location>
        <begin position="176"/>
        <end position="199"/>
    </location>
</feature>